<dbReference type="InterPro" id="IPR003675">
    <property type="entry name" value="Rce1/LyrA-like_dom"/>
</dbReference>
<keyword evidence="2" id="KW-1133">Transmembrane helix</keyword>
<dbReference type="Proteomes" id="UP001549122">
    <property type="component" value="Unassembled WGS sequence"/>
</dbReference>
<feature type="transmembrane region" description="Helical" evidence="2">
    <location>
        <begin position="40"/>
        <end position="58"/>
    </location>
</feature>
<evidence type="ECO:0000256" key="1">
    <source>
        <dbReference type="ARBA" id="ARBA00009067"/>
    </source>
</evidence>
<keyword evidence="2" id="KW-0472">Membrane</keyword>
<feature type="transmembrane region" description="Helical" evidence="2">
    <location>
        <begin position="79"/>
        <end position="96"/>
    </location>
</feature>
<keyword evidence="2" id="KW-0812">Transmembrane</keyword>
<evidence type="ECO:0000313" key="4">
    <source>
        <dbReference type="EMBL" id="MET3558953.1"/>
    </source>
</evidence>
<reference evidence="4 5" key="1">
    <citation type="submission" date="2024-06" db="EMBL/GenBank/DDBJ databases">
        <title>Genomic Encyclopedia of Type Strains, Phase IV (KMG-IV): sequencing the most valuable type-strain genomes for metagenomic binning, comparative biology and taxonomic classification.</title>
        <authorList>
            <person name="Goeker M."/>
        </authorList>
    </citation>
    <scope>NUCLEOTIDE SEQUENCE [LARGE SCALE GENOMIC DNA]</scope>
    <source>
        <strain evidence="4 5">DSM 28303</strain>
    </source>
</reference>
<accession>A0ABV2FK67</accession>
<dbReference type="GO" id="GO:0006508">
    <property type="term" value="P:proteolysis"/>
    <property type="evidence" value="ECO:0007669"/>
    <property type="project" value="UniProtKB-KW"/>
</dbReference>
<evidence type="ECO:0000256" key="2">
    <source>
        <dbReference type="SAM" id="Phobius"/>
    </source>
</evidence>
<organism evidence="4 5">
    <name type="scientific">Streptococcus rupicaprae</name>
    <dbReference type="NCBI Taxonomy" id="759619"/>
    <lineage>
        <taxon>Bacteria</taxon>
        <taxon>Bacillati</taxon>
        <taxon>Bacillota</taxon>
        <taxon>Bacilli</taxon>
        <taxon>Lactobacillales</taxon>
        <taxon>Streptococcaceae</taxon>
        <taxon>Streptococcus</taxon>
    </lineage>
</organism>
<feature type="transmembrane region" description="Helical" evidence="2">
    <location>
        <begin position="102"/>
        <end position="121"/>
    </location>
</feature>
<protein>
    <submittedName>
        <fullName evidence="4">Membrane protease YdiL (CAAX protease family)</fullName>
    </submittedName>
</protein>
<comment type="caution">
    <text evidence="4">The sequence shown here is derived from an EMBL/GenBank/DDBJ whole genome shotgun (WGS) entry which is preliminary data.</text>
</comment>
<feature type="transmembrane region" description="Helical" evidence="2">
    <location>
        <begin position="165"/>
        <end position="183"/>
    </location>
</feature>
<feature type="transmembrane region" description="Helical" evidence="2">
    <location>
        <begin position="142"/>
        <end position="159"/>
    </location>
</feature>
<dbReference type="RefSeq" id="WP_354366060.1">
    <property type="nucleotide sequence ID" value="NZ_JBEPLO010000028.1"/>
</dbReference>
<dbReference type="GO" id="GO:0008233">
    <property type="term" value="F:peptidase activity"/>
    <property type="evidence" value="ECO:0007669"/>
    <property type="project" value="UniProtKB-KW"/>
</dbReference>
<sequence length="248" mass="28339">MSQKNNVMVVWYLGAILVGGNIFLHWLFSSVHLGEDTADLVHLSSLLVVFSWLNRRYLHVKPHLGATVGILEQVYVNSSSWLLICISILPIMIQIWPTDIIFLMKTILLTVFGVFVEEYLCRGLLLGYALKEKVSYKQLMSRIFQISILFGLAHIGHVFDQSLAFTFYQVFYTMVYGIYFSALTLRTKGLFWSMFLHFFINFNGSLLLQGDVTAGVPSLWGILIVNGLLLICSLYLLRKKKVGEWLVN</sequence>
<dbReference type="EMBL" id="JBEPLO010000028">
    <property type="protein sequence ID" value="MET3558953.1"/>
    <property type="molecule type" value="Genomic_DNA"/>
</dbReference>
<gene>
    <name evidence="4" type="ORF">ABID29_002096</name>
</gene>
<evidence type="ECO:0000313" key="5">
    <source>
        <dbReference type="Proteomes" id="UP001549122"/>
    </source>
</evidence>
<keyword evidence="4" id="KW-0378">Hydrolase</keyword>
<name>A0ABV2FK67_9STRE</name>
<feature type="transmembrane region" description="Helical" evidence="2">
    <location>
        <begin position="7"/>
        <end position="28"/>
    </location>
</feature>
<keyword evidence="4" id="KW-0645">Protease</keyword>
<comment type="similarity">
    <text evidence="1">Belongs to the UPF0177 family.</text>
</comment>
<feature type="transmembrane region" description="Helical" evidence="2">
    <location>
        <begin position="190"/>
        <end position="207"/>
    </location>
</feature>
<feature type="transmembrane region" description="Helical" evidence="2">
    <location>
        <begin position="219"/>
        <end position="237"/>
    </location>
</feature>
<keyword evidence="5" id="KW-1185">Reference proteome</keyword>
<feature type="domain" description="CAAX prenyl protease 2/Lysostaphin resistance protein A-like" evidence="3">
    <location>
        <begin position="103"/>
        <end position="202"/>
    </location>
</feature>
<proteinExistence type="inferred from homology"/>
<evidence type="ECO:0000259" key="3">
    <source>
        <dbReference type="Pfam" id="PF02517"/>
    </source>
</evidence>
<dbReference type="Pfam" id="PF02517">
    <property type="entry name" value="Rce1-like"/>
    <property type="match status" value="1"/>
</dbReference>